<keyword evidence="2" id="KW-1185">Reference proteome</keyword>
<comment type="caution">
    <text evidence="1">The sequence shown here is derived from an EMBL/GenBank/DDBJ whole genome shotgun (WGS) entry which is preliminary data.</text>
</comment>
<sequence length="175" mass="19583">MWNYLHQIKVLVDQLTTCGSPVGDEDLILHTLAGLPSLYRLFQTAIRTRSRHDHVSLEELHTLLIYEELSLTKDTTNDSSTAFTARRTVPQPSSLPGCSTTTHNQQHRQSFGSSNRSSRSSGSQPNSNFDTSGHSLRSSSHGGRFTPQKSRPHCQICSKVGHLAIDCFHRMDFTF</sequence>
<protein>
    <submittedName>
        <fullName evidence="1">Uncharacterized protein</fullName>
    </submittedName>
</protein>
<proteinExistence type="predicted"/>
<accession>A0ACC2KTF0</accession>
<dbReference type="Proteomes" id="UP001234297">
    <property type="component" value="Chromosome 11"/>
</dbReference>
<reference evidence="1 2" key="1">
    <citation type="journal article" date="2022" name="Hortic Res">
        <title>A haplotype resolved chromosomal level avocado genome allows analysis of novel avocado genes.</title>
        <authorList>
            <person name="Nath O."/>
            <person name="Fletcher S.J."/>
            <person name="Hayward A."/>
            <person name="Shaw L.M."/>
            <person name="Masouleh A.K."/>
            <person name="Furtado A."/>
            <person name="Henry R.J."/>
            <person name="Mitter N."/>
        </authorList>
    </citation>
    <scope>NUCLEOTIDE SEQUENCE [LARGE SCALE GENOMIC DNA]</scope>
    <source>
        <strain evidence="2">cv. Hass</strain>
    </source>
</reference>
<organism evidence="1 2">
    <name type="scientific">Persea americana</name>
    <name type="common">Avocado</name>
    <dbReference type="NCBI Taxonomy" id="3435"/>
    <lineage>
        <taxon>Eukaryota</taxon>
        <taxon>Viridiplantae</taxon>
        <taxon>Streptophyta</taxon>
        <taxon>Embryophyta</taxon>
        <taxon>Tracheophyta</taxon>
        <taxon>Spermatophyta</taxon>
        <taxon>Magnoliopsida</taxon>
        <taxon>Magnoliidae</taxon>
        <taxon>Laurales</taxon>
        <taxon>Lauraceae</taxon>
        <taxon>Persea</taxon>
    </lineage>
</organism>
<evidence type="ECO:0000313" key="1">
    <source>
        <dbReference type="EMBL" id="KAJ8624275.1"/>
    </source>
</evidence>
<evidence type="ECO:0000313" key="2">
    <source>
        <dbReference type="Proteomes" id="UP001234297"/>
    </source>
</evidence>
<name>A0ACC2KTF0_PERAE</name>
<dbReference type="EMBL" id="CM056819">
    <property type="protein sequence ID" value="KAJ8624275.1"/>
    <property type="molecule type" value="Genomic_DNA"/>
</dbReference>
<gene>
    <name evidence="1" type="ORF">MRB53_032805</name>
</gene>